<evidence type="ECO:0000256" key="4">
    <source>
        <dbReference type="ARBA" id="ARBA00022989"/>
    </source>
</evidence>
<dbReference type="Pfam" id="PF00924">
    <property type="entry name" value="MS_channel_2nd"/>
    <property type="match status" value="1"/>
</dbReference>
<dbReference type="Gene3D" id="2.30.30.60">
    <property type="match status" value="1"/>
</dbReference>
<evidence type="ECO:0000259" key="8">
    <source>
        <dbReference type="Pfam" id="PF00924"/>
    </source>
</evidence>
<dbReference type="SUPFAM" id="SSF50182">
    <property type="entry name" value="Sm-like ribonucleoproteins"/>
    <property type="match status" value="1"/>
</dbReference>
<feature type="transmembrane region" description="Helical" evidence="6">
    <location>
        <begin position="318"/>
        <end position="337"/>
    </location>
</feature>
<keyword evidence="3 6" id="KW-0812">Transmembrane</keyword>
<keyword evidence="2" id="KW-1003">Cell membrane</keyword>
<dbReference type="GO" id="GO:0008381">
    <property type="term" value="F:mechanosensitive monoatomic ion channel activity"/>
    <property type="evidence" value="ECO:0007669"/>
    <property type="project" value="UniProtKB-ARBA"/>
</dbReference>
<dbReference type="SUPFAM" id="SSF82689">
    <property type="entry name" value="Mechanosensitive channel protein MscS (YggB), C-terminal domain"/>
    <property type="match status" value="1"/>
</dbReference>
<evidence type="ECO:0000256" key="5">
    <source>
        <dbReference type="ARBA" id="ARBA00023136"/>
    </source>
</evidence>
<feature type="chain" id="PRO_5015888300" evidence="7">
    <location>
        <begin position="17"/>
        <end position="523"/>
    </location>
</feature>
<dbReference type="Proteomes" id="UP000249061">
    <property type="component" value="Unassembled WGS sequence"/>
</dbReference>
<evidence type="ECO:0000256" key="6">
    <source>
        <dbReference type="SAM" id="Phobius"/>
    </source>
</evidence>
<evidence type="ECO:0000256" key="1">
    <source>
        <dbReference type="ARBA" id="ARBA00004651"/>
    </source>
</evidence>
<evidence type="ECO:0000256" key="2">
    <source>
        <dbReference type="ARBA" id="ARBA00022475"/>
    </source>
</evidence>
<dbReference type="GO" id="GO:0005886">
    <property type="term" value="C:plasma membrane"/>
    <property type="evidence" value="ECO:0007669"/>
    <property type="project" value="UniProtKB-SubCell"/>
</dbReference>
<feature type="domain" description="Mechanosensitive ion channel MscS" evidence="8">
    <location>
        <begin position="340"/>
        <end position="406"/>
    </location>
</feature>
<evidence type="ECO:0000313" key="10">
    <source>
        <dbReference type="Proteomes" id="UP000249061"/>
    </source>
</evidence>
<accession>A0A2W5TI72</accession>
<comment type="subcellular location">
    <subcellularLocation>
        <location evidence="1">Cell membrane</location>
        <topology evidence="1">Multi-pass membrane protein</topology>
    </subcellularLocation>
</comment>
<comment type="caution">
    <text evidence="9">The sequence shown here is derived from an EMBL/GenBank/DDBJ whole genome shotgun (WGS) entry which is preliminary data.</text>
</comment>
<dbReference type="InterPro" id="IPR011066">
    <property type="entry name" value="MscS_channel_C_sf"/>
</dbReference>
<protein>
    <submittedName>
        <fullName evidence="9">Mechanosensitive ion channel protein MscS</fullName>
    </submittedName>
</protein>
<dbReference type="InterPro" id="IPR010920">
    <property type="entry name" value="LSM_dom_sf"/>
</dbReference>
<feature type="transmembrane region" description="Helical" evidence="6">
    <location>
        <begin position="248"/>
        <end position="270"/>
    </location>
</feature>
<dbReference type="EMBL" id="QFQP01000012">
    <property type="protein sequence ID" value="PZR12366.1"/>
    <property type="molecule type" value="Genomic_DNA"/>
</dbReference>
<reference evidence="9 10" key="1">
    <citation type="submission" date="2017-08" db="EMBL/GenBank/DDBJ databases">
        <title>Infants hospitalized years apart are colonized by the same room-sourced microbial strains.</title>
        <authorList>
            <person name="Brooks B."/>
            <person name="Olm M.R."/>
            <person name="Firek B.A."/>
            <person name="Baker R."/>
            <person name="Thomas B.C."/>
            <person name="Morowitz M.J."/>
            <person name="Banfield J.F."/>
        </authorList>
    </citation>
    <scope>NUCLEOTIDE SEQUENCE [LARGE SCALE GENOMIC DNA]</scope>
    <source>
        <strain evidence="9">S2_003_000_R2_14</strain>
    </source>
</reference>
<dbReference type="PANTHER" id="PTHR30566">
    <property type="entry name" value="YNAI-RELATED MECHANOSENSITIVE ION CHANNEL"/>
    <property type="match status" value="1"/>
</dbReference>
<dbReference type="AlphaFoldDB" id="A0A2W5TI72"/>
<organism evidence="9 10">
    <name type="scientific">Archangium gephyra</name>
    <dbReference type="NCBI Taxonomy" id="48"/>
    <lineage>
        <taxon>Bacteria</taxon>
        <taxon>Pseudomonadati</taxon>
        <taxon>Myxococcota</taxon>
        <taxon>Myxococcia</taxon>
        <taxon>Myxococcales</taxon>
        <taxon>Cystobacterineae</taxon>
        <taxon>Archangiaceae</taxon>
        <taxon>Archangium</taxon>
    </lineage>
</organism>
<dbReference type="InterPro" id="IPR006685">
    <property type="entry name" value="MscS_channel_2nd"/>
</dbReference>
<dbReference type="PANTHER" id="PTHR30566:SF25">
    <property type="entry name" value="INNER MEMBRANE PROTEIN"/>
    <property type="match status" value="1"/>
</dbReference>
<keyword evidence="5 6" id="KW-0472">Membrane</keyword>
<evidence type="ECO:0000256" key="3">
    <source>
        <dbReference type="ARBA" id="ARBA00022692"/>
    </source>
</evidence>
<gene>
    <name evidence="9" type="ORF">DI536_15815</name>
</gene>
<dbReference type="Gene3D" id="1.10.287.1260">
    <property type="match status" value="1"/>
</dbReference>
<sequence length="523" mass="57646">MKHFALLMLLSTGALAQEALTEEELFVAESAPGPAEAVTSFLEAAHEGDFARAAKWLSLEKLNPEVRAVEGPRLARRFMFLLDQFLTLDAAKLNASPGDTVVAAGELPLGRVRIPVQLSKQADGTWHFNSRTVKAIDPLFEENGSPLWELLPQWLIRRSLGPLGAWQWLGLLTMFVIGWALSRLSSAVLRPLLVKLTKLTANTWDDALVLRLVKPLRMFLFMVAMAVGTRALAFPMNAQSTVDDIVRAGLVAAMVWGLIVVGGLIAEALEEKASKDNDFRSARAVRTQVSVLRRVITAIVAVIGGALVLLQFPPVRHVGMSLLASAGVAGVVIGLAAQRTISNLLAGIQIGLTQPMRIGDTVIVENEWGWIEEITLTYVVVKVWDLRRVVLPISYFLEKPFQNWSRTSTEILGTAEVWADYRTDVDAVRAEVTRVVEAQRDTLWNGKVNSVQVTNLTDKAMLLRVLISADDSGKAFDLRCILRERVMKFLQQQQYGLPVLRAEVPLLQNGNGEPPTTRVQRDA</sequence>
<proteinExistence type="predicted"/>
<keyword evidence="7" id="KW-0732">Signal</keyword>
<dbReference type="InterPro" id="IPR023408">
    <property type="entry name" value="MscS_beta-dom_sf"/>
</dbReference>
<evidence type="ECO:0000313" key="9">
    <source>
        <dbReference type="EMBL" id="PZR12366.1"/>
    </source>
</evidence>
<name>A0A2W5TI72_9BACT</name>
<feature type="transmembrane region" description="Helical" evidence="6">
    <location>
        <begin position="291"/>
        <end position="312"/>
    </location>
</feature>
<evidence type="ECO:0000256" key="7">
    <source>
        <dbReference type="SAM" id="SignalP"/>
    </source>
</evidence>
<keyword evidence="4 6" id="KW-1133">Transmembrane helix</keyword>
<feature type="signal peptide" evidence="7">
    <location>
        <begin position="1"/>
        <end position="16"/>
    </location>
</feature>
<feature type="transmembrane region" description="Helical" evidence="6">
    <location>
        <begin position="165"/>
        <end position="182"/>
    </location>
</feature>
<feature type="transmembrane region" description="Helical" evidence="6">
    <location>
        <begin position="218"/>
        <end position="236"/>
    </location>
</feature>